<dbReference type="SMART" id="SM00448">
    <property type="entry name" value="REC"/>
    <property type="match status" value="1"/>
</dbReference>
<dbReference type="PANTHER" id="PTHR44520">
    <property type="entry name" value="RESPONSE REGULATOR RCP1-RELATED"/>
    <property type="match status" value="1"/>
</dbReference>
<organism evidence="3 4">
    <name type="scientific">Deinococcus aerolatus</name>
    <dbReference type="NCBI Taxonomy" id="522487"/>
    <lineage>
        <taxon>Bacteria</taxon>
        <taxon>Thermotogati</taxon>
        <taxon>Deinococcota</taxon>
        <taxon>Deinococci</taxon>
        <taxon>Deinococcales</taxon>
        <taxon>Deinococcaceae</taxon>
        <taxon>Deinococcus</taxon>
    </lineage>
</organism>
<feature type="modified residue" description="4-aspartylphosphate" evidence="1">
    <location>
        <position position="63"/>
    </location>
</feature>
<dbReference type="SUPFAM" id="SSF52172">
    <property type="entry name" value="CheY-like"/>
    <property type="match status" value="1"/>
</dbReference>
<dbReference type="Proteomes" id="UP000639973">
    <property type="component" value="Unassembled WGS sequence"/>
</dbReference>
<evidence type="ECO:0000256" key="1">
    <source>
        <dbReference type="PROSITE-ProRule" id="PRU00169"/>
    </source>
</evidence>
<evidence type="ECO:0000313" key="4">
    <source>
        <dbReference type="Proteomes" id="UP000639973"/>
    </source>
</evidence>
<dbReference type="CDD" id="cd17557">
    <property type="entry name" value="REC_Rcp-like"/>
    <property type="match status" value="1"/>
</dbReference>
<accession>A0ABQ2G785</accession>
<dbReference type="PANTHER" id="PTHR44520:SF2">
    <property type="entry name" value="RESPONSE REGULATOR RCP1"/>
    <property type="match status" value="1"/>
</dbReference>
<reference evidence="4" key="1">
    <citation type="journal article" date="2019" name="Int. J. Syst. Evol. Microbiol.">
        <title>The Global Catalogue of Microorganisms (GCM) 10K type strain sequencing project: providing services to taxonomists for standard genome sequencing and annotation.</title>
        <authorList>
            <consortium name="The Broad Institute Genomics Platform"/>
            <consortium name="The Broad Institute Genome Sequencing Center for Infectious Disease"/>
            <person name="Wu L."/>
            <person name="Ma J."/>
        </authorList>
    </citation>
    <scope>NUCLEOTIDE SEQUENCE [LARGE SCALE GENOMIC DNA]</scope>
    <source>
        <strain evidence="4">JCM 15442</strain>
    </source>
</reference>
<feature type="domain" description="Response regulatory" evidence="2">
    <location>
        <begin position="10"/>
        <end position="130"/>
    </location>
</feature>
<evidence type="ECO:0000259" key="2">
    <source>
        <dbReference type="PROSITE" id="PS50110"/>
    </source>
</evidence>
<dbReference type="InterPro" id="IPR052893">
    <property type="entry name" value="TCS_response_regulator"/>
</dbReference>
<keyword evidence="1" id="KW-0597">Phosphoprotein</keyword>
<dbReference type="Pfam" id="PF00072">
    <property type="entry name" value="Response_reg"/>
    <property type="match status" value="1"/>
</dbReference>
<evidence type="ECO:0000313" key="3">
    <source>
        <dbReference type="EMBL" id="GGL78112.1"/>
    </source>
</evidence>
<dbReference type="InterPro" id="IPR011006">
    <property type="entry name" value="CheY-like_superfamily"/>
</dbReference>
<name>A0ABQ2G785_9DEIO</name>
<dbReference type="Gene3D" id="3.40.50.2300">
    <property type="match status" value="1"/>
</dbReference>
<protein>
    <submittedName>
        <fullName evidence="3">Response regulator</fullName>
    </submittedName>
</protein>
<dbReference type="PROSITE" id="PS50110">
    <property type="entry name" value="RESPONSE_REGULATORY"/>
    <property type="match status" value="1"/>
</dbReference>
<dbReference type="EMBL" id="BMOL01000005">
    <property type="protein sequence ID" value="GGL78112.1"/>
    <property type="molecule type" value="Genomic_DNA"/>
</dbReference>
<sequence length="148" mass="16528">MICGMALPFHYLLVDDSLQDQLLAREAFEHLCPECLLTCAGSGREALELLQAPHFQPDVVLLDLNMPGMSGFELLREMKSAAHLVHIPVVILSTSSAQQDVSEAYTLHASSYLVKSSSFAGFLEQLEKFLHYWQASRTVNHGRQGQQR</sequence>
<dbReference type="InterPro" id="IPR001789">
    <property type="entry name" value="Sig_transdc_resp-reg_receiver"/>
</dbReference>
<comment type="caution">
    <text evidence="3">The sequence shown here is derived from an EMBL/GenBank/DDBJ whole genome shotgun (WGS) entry which is preliminary data.</text>
</comment>
<gene>
    <name evidence="3" type="ORF">GCM10010840_14960</name>
</gene>
<proteinExistence type="predicted"/>
<keyword evidence="4" id="KW-1185">Reference proteome</keyword>